<gene>
    <name evidence="1" type="ORF">A2Z42_02505</name>
</gene>
<dbReference type="AlphaFoldDB" id="A0A1G1WLJ1"/>
<proteinExistence type="predicted"/>
<reference evidence="1 2" key="1">
    <citation type="journal article" date="2016" name="Nat. Commun.">
        <title>Thousands of microbial genomes shed light on interconnected biogeochemical processes in an aquifer system.</title>
        <authorList>
            <person name="Anantharaman K."/>
            <person name="Brown C.T."/>
            <person name="Hug L.A."/>
            <person name="Sharon I."/>
            <person name="Castelle C.J."/>
            <person name="Probst A.J."/>
            <person name="Thomas B.C."/>
            <person name="Singh A."/>
            <person name="Wilkins M.J."/>
            <person name="Karaoz U."/>
            <person name="Brodie E.L."/>
            <person name="Williams K.H."/>
            <person name="Hubbard S.S."/>
            <person name="Banfield J.F."/>
        </authorList>
    </citation>
    <scope>NUCLEOTIDE SEQUENCE [LARGE SCALE GENOMIC DNA]</scope>
</reference>
<sequence length="62" mass="6503">MVAQAPAPPYFIGSSAYGKCSWSACIEGRTETGDQAADQVVIVAPAKAMGFTEVIAFHENLV</sequence>
<protein>
    <submittedName>
        <fullName evidence="1">Uncharacterized protein</fullName>
    </submittedName>
</protein>
<comment type="caution">
    <text evidence="1">The sequence shown here is derived from an EMBL/GenBank/DDBJ whole genome shotgun (WGS) entry which is preliminary data.</text>
</comment>
<evidence type="ECO:0000313" key="1">
    <source>
        <dbReference type="EMBL" id="OGY28067.1"/>
    </source>
</evidence>
<organism evidence="1 2">
    <name type="scientific">Candidatus Woykebacteria bacterium RBG_19FT_COMBO_43_10</name>
    <dbReference type="NCBI Taxonomy" id="1802598"/>
    <lineage>
        <taxon>Bacteria</taxon>
        <taxon>Candidatus Woykeibacteriota</taxon>
    </lineage>
</organism>
<dbReference type="Proteomes" id="UP000176645">
    <property type="component" value="Unassembled WGS sequence"/>
</dbReference>
<evidence type="ECO:0000313" key="2">
    <source>
        <dbReference type="Proteomes" id="UP000176645"/>
    </source>
</evidence>
<name>A0A1G1WLJ1_9BACT</name>
<accession>A0A1G1WLJ1</accession>
<dbReference type="EMBL" id="MHCU01000014">
    <property type="protein sequence ID" value="OGY28067.1"/>
    <property type="molecule type" value="Genomic_DNA"/>
</dbReference>